<dbReference type="Proteomes" id="UP001231189">
    <property type="component" value="Unassembled WGS sequence"/>
</dbReference>
<name>A0AAD8R6A0_LOLMU</name>
<feature type="domain" description="C2HC zinc finger plants" evidence="2">
    <location>
        <begin position="133"/>
        <end position="177"/>
    </location>
</feature>
<comment type="caution">
    <text evidence="3">The sequence shown here is derived from an EMBL/GenBank/DDBJ whole genome shotgun (WGS) entry which is preliminary data.</text>
</comment>
<dbReference type="PANTHER" id="PTHR35513">
    <property type="entry name" value="OS02G0158600 PROTEIN"/>
    <property type="match status" value="1"/>
</dbReference>
<dbReference type="Pfam" id="PF25017">
    <property type="entry name" value="zf-C2HC_3"/>
    <property type="match status" value="1"/>
</dbReference>
<protein>
    <recommendedName>
        <fullName evidence="2">C2HC zinc finger plants domain-containing protein</fullName>
    </recommendedName>
</protein>
<dbReference type="InterPro" id="IPR056971">
    <property type="entry name" value="Znf-C2HC_3"/>
</dbReference>
<evidence type="ECO:0000313" key="3">
    <source>
        <dbReference type="EMBL" id="KAK1614861.1"/>
    </source>
</evidence>
<feature type="compositionally biased region" description="Pro residues" evidence="1">
    <location>
        <begin position="16"/>
        <end position="26"/>
    </location>
</feature>
<accession>A0AAD8R6A0</accession>
<dbReference type="PANTHER" id="PTHR35513:SF1">
    <property type="entry name" value="OS02G0158600 PROTEIN"/>
    <property type="match status" value="1"/>
</dbReference>
<proteinExistence type="predicted"/>
<dbReference type="EMBL" id="JAUUTY010000006">
    <property type="protein sequence ID" value="KAK1614861.1"/>
    <property type="molecule type" value="Genomic_DNA"/>
</dbReference>
<evidence type="ECO:0000256" key="1">
    <source>
        <dbReference type="SAM" id="MobiDB-lite"/>
    </source>
</evidence>
<evidence type="ECO:0000313" key="4">
    <source>
        <dbReference type="Proteomes" id="UP001231189"/>
    </source>
</evidence>
<dbReference type="AlphaFoldDB" id="A0AAD8R6A0"/>
<evidence type="ECO:0000259" key="2">
    <source>
        <dbReference type="Pfam" id="PF25017"/>
    </source>
</evidence>
<organism evidence="3 4">
    <name type="scientific">Lolium multiflorum</name>
    <name type="common">Italian ryegrass</name>
    <name type="synonym">Lolium perenne subsp. multiflorum</name>
    <dbReference type="NCBI Taxonomy" id="4521"/>
    <lineage>
        <taxon>Eukaryota</taxon>
        <taxon>Viridiplantae</taxon>
        <taxon>Streptophyta</taxon>
        <taxon>Embryophyta</taxon>
        <taxon>Tracheophyta</taxon>
        <taxon>Spermatophyta</taxon>
        <taxon>Magnoliopsida</taxon>
        <taxon>Liliopsida</taxon>
        <taxon>Poales</taxon>
        <taxon>Poaceae</taxon>
        <taxon>BOP clade</taxon>
        <taxon>Pooideae</taxon>
        <taxon>Poodae</taxon>
        <taxon>Poeae</taxon>
        <taxon>Poeae Chloroplast Group 2 (Poeae type)</taxon>
        <taxon>Loliodinae</taxon>
        <taxon>Loliinae</taxon>
        <taxon>Lolium</taxon>
    </lineage>
</organism>
<reference evidence="3" key="1">
    <citation type="submission" date="2023-07" db="EMBL/GenBank/DDBJ databases">
        <title>A chromosome-level genome assembly of Lolium multiflorum.</title>
        <authorList>
            <person name="Chen Y."/>
            <person name="Copetti D."/>
            <person name="Kolliker R."/>
            <person name="Studer B."/>
        </authorList>
    </citation>
    <scope>NUCLEOTIDE SEQUENCE</scope>
    <source>
        <strain evidence="3">02402/16</strain>
        <tissue evidence="3">Leaf</tissue>
    </source>
</reference>
<sequence>MDPSDVEMEPAEHPPQEPPPPPPQQQPQPAAAAGDGWSMLSRARGLLEEGQPSQALQAILMAIRSKGGDQALMQTLNRARELYRQRSQPSPNIDELASFLARCAIAEAQSPNTNPQPQAPGSDPVVMLDSDEACILAECGRKQIILDAFSDGSSFICLKCGGLFSTSRKDEHLAYWCGAA</sequence>
<feature type="region of interest" description="Disordered" evidence="1">
    <location>
        <begin position="1"/>
        <end position="40"/>
    </location>
</feature>
<gene>
    <name evidence="3" type="ORF">QYE76_020378</name>
</gene>
<keyword evidence="4" id="KW-1185">Reference proteome</keyword>